<dbReference type="EMBL" id="VJMH01001504">
    <property type="protein sequence ID" value="KAF0711769.1"/>
    <property type="molecule type" value="Genomic_DNA"/>
</dbReference>
<evidence type="ECO:0000313" key="2">
    <source>
        <dbReference type="EMBL" id="KAF0711769.1"/>
    </source>
</evidence>
<protein>
    <submittedName>
        <fullName evidence="3">Aste57867_5027 protein</fullName>
    </submittedName>
</protein>
<dbReference type="GO" id="GO:0004103">
    <property type="term" value="F:choline kinase activity"/>
    <property type="evidence" value="ECO:0007669"/>
    <property type="project" value="TreeGrafter"/>
</dbReference>
<proteinExistence type="inferred from homology"/>
<dbReference type="SUPFAM" id="SSF56112">
    <property type="entry name" value="Protein kinase-like (PK-like)"/>
    <property type="match status" value="1"/>
</dbReference>
<reference evidence="3 4" key="1">
    <citation type="submission" date="2019-03" db="EMBL/GenBank/DDBJ databases">
        <authorList>
            <person name="Gaulin E."/>
            <person name="Dumas B."/>
        </authorList>
    </citation>
    <scope>NUCLEOTIDE SEQUENCE [LARGE SCALE GENOMIC DNA]</scope>
    <source>
        <strain evidence="3">CBS 568.67</strain>
    </source>
</reference>
<organism evidence="3 4">
    <name type="scientific">Aphanomyces stellatus</name>
    <dbReference type="NCBI Taxonomy" id="120398"/>
    <lineage>
        <taxon>Eukaryota</taxon>
        <taxon>Sar</taxon>
        <taxon>Stramenopiles</taxon>
        <taxon>Oomycota</taxon>
        <taxon>Saprolegniomycetes</taxon>
        <taxon>Saprolegniales</taxon>
        <taxon>Verrucalvaceae</taxon>
        <taxon>Aphanomyces</taxon>
    </lineage>
</organism>
<dbReference type="GO" id="GO:0005737">
    <property type="term" value="C:cytoplasm"/>
    <property type="evidence" value="ECO:0007669"/>
    <property type="project" value="TreeGrafter"/>
</dbReference>
<accession>A0A485KCR0</accession>
<dbReference type="Gene3D" id="3.30.200.20">
    <property type="entry name" value="Phosphorylase Kinase, domain 1"/>
    <property type="match status" value="1"/>
</dbReference>
<reference evidence="2" key="2">
    <citation type="submission" date="2019-06" db="EMBL/GenBank/DDBJ databases">
        <title>Genomics analysis of Aphanomyces spp. identifies a new class of oomycete effector associated with host adaptation.</title>
        <authorList>
            <person name="Gaulin E."/>
        </authorList>
    </citation>
    <scope>NUCLEOTIDE SEQUENCE</scope>
    <source>
        <strain evidence="2">CBS 578.67</strain>
    </source>
</reference>
<dbReference type="GO" id="GO:0004305">
    <property type="term" value="F:ethanolamine kinase activity"/>
    <property type="evidence" value="ECO:0007669"/>
    <property type="project" value="TreeGrafter"/>
</dbReference>
<keyword evidence="4" id="KW-1185">Reference proteome</keyword>
<dbReference type="Proteomes" id="UP000332933">
    <property type="component" value="Unassembled WGS sequence"/>
</dbReference>
<evidence type="ECO:0000313" key="4">
    <source>
        <dbReference type="Proteomes" id="UP000332933"/>
    </source>
</evidence>
<comment type="similarity">
    <text evidence="1">Belongs to the choline/ethanolamine kinase family.</text>
</comment>
<dbReference type="CDD" id="cd05157">
    <property type="entry name" value="ETNK_euk"/>
    <property type="match status" value="1"/>
</dbReference>
<dbReference type="EMBL" id="CAADRA010001505">
    <property type="protein sequence ID" value="VFT82108.1"/>
    <property type="molecule type" value="Genomic_DNA"/>
</dbReference>
<dbReference type="InterPro" id="IPR011009">
    <property type="entry name" value="Kinase-like_dom_sf"/>
</dbReference>
<gene>
    <name evidence="3" type="primary">Aste57867_5027</name>
    <name evidence="2" type="ORF">As57867_005014</name>
    <name evidence="3" type="ORF">ASTE57867_5027</name>
</gene>
<dbReference type="AlphaFoldDB" id="A0A485KCR0"/>
<sequence length="367" mass="41511">MFRRSLSLFLQHPPRRSISMSRAALSLNAAPFLNPKSPEDEKLQFRADVAAAMSCVSPEWSNVSPSDVVLTHLSGAMTNIIFTCEKPSAPLQKVLLRVYGHGTEAFFSRREEIRVFQELSQLDLGVNLLGEFENGRFESMIEGRTATAADIRNPDFSAKVASKMAIFHTTQVDIDRKPRIIGNIRKLLKDARAAYATYERQFDIDAMAKDIDDLETLLATVESPIVFCHNDLQYGNIMVSHADDDAVLIDFEYSHYNPRGYDLGNHFSEWCYNYHGDAPHVGDFAKYPTVAEQRHFCATYLGKDADAAAVEALRHEANVYANATHLFWALWGFIQETQSTIDFDYFGYAECRWNAFKTKVSLHADQP</sequence>
<evidence type="ECO:0000256" key="1">
    <source>
        <dbReference type="ARBA" id="ARBA00038211"/>
    </source>
</evidence>
<dbReference type="Gene3D" id="3.90.1200.10">
    <property type="match status" value="1"/>
</dbReference>
<dbReference type="GO" id="GO:0006646">
    <property type="term" value="P:phosphatidylethanolamine biosynthetic process"/>
    <property type="evidence" value="ECO:0007669"/>
    <property type="project" value="TreeGrafter"/>
</dbReference>
<dbReference type="Pfam" id="PF01633">
    <property type="entry name" value="Choline_kinase"/>
    <property type="match status" value="1"/>
</dbReference>
<evidence type="ECO:0000313" key="3">
    <source>
        <dbReference type="EMBL" id="VFT82108.1"/>
    </source>
</evidence>
<name>A0A485KCR0_9STRA</name>
<dbReference type="PANTHER" id="PTHR22603">
    <property type="entry name" value="CHOLINE/ETHANOALAMINE KINASE"/>
    <property type="match status" value="1"/>
</dbReference>
<dbReference type="PANTHER" id="PTHR22603:SF93">
    <property type="entry name" value="RE24176P"/>
    <property type="match status" value="1"/>
</dbReference>
<dbReference type="OrthoDB" id="10267235at2759"/>